<dbReference type="PANTHER" id="PTHR43433">
    <property type="entry name" value="HYDROLASE, ALPHA/BETA FOLD FAMILY PROTEIN"/>
    <property type="match status" value="1"/>
</dbReference>
<dbReference type="Proteomes" id="UP000515561">
    <property type="component" value="Chromosome"/>
</dbReference>
<dbReference type="InterPro" id="IPR022742">
    <property type="entry name" value="Hydrolase_4"/>
</dbReference>
<gene>
    <name evidence="2" type="ORF">acsn021_17180</name>
</gene>
<evidence type="ECO:0000313" key="3">
    <source>
        <dbReference type="Proteomes" id="UP000515561"/>
    </source>
</evidence>
<keyword evidence="3" id="KW-1185">Reference proteome</keyword>
<accession>A0A6S6QYK3</accession>
<protein>
    <recommendedName>
        <fullName evidence="1">Serine aminopeptidase S33 domain-containing protein</fullName>
    </recommendedName>
</protein>
<dbReference type="AlphaFoldDB" id="A0A6S6QYK3"/>
<sequence>MKKNILFTGIYDLFGLKLASALYEQFPSSIYYFGTKENLKCLNKMITDSVMSVAEKEYLTAYLKKLTYIEDETYFTLMGLDDFDLDIWHMDNIYPATSTYNLKTLNFNKNEIHRIERICKAYKVKQIHYLSSIYRSIDDYLSDVALKIKEMNEEYILQICKNQNIKGTIYRTPIIFKQTGRECESDYISLLTKRIDDFVKWIKGRIPNYFDNYKVNLLSKSNSTLHIFDVDSIIEKILDLEGSVTQDLIEIYHICTRTKYSTMDICKKIFKDLYDIDADLVDDISKLTAIDKIFHKIYTFHIPYLHEKTDDAKRTDLIASKIEGFEKRELGNEEKRDGISGSHTKILYMHGDNKLTYHVAGSGQAILIVNAYGVNTEAWDSLVELLSQNYYVIYWRSRGLYHDEKKDGKQDSYCGVWDLVEDIEQIVLHEKLSRFHIMSWCSGAKAAIFYNLKHPDHILSQIFIAGEFAPFTGSEPYHSKFRENIQLIADLVQNNERMLDFYMKIIHKGMFNHPVKEFSSADEMYIYEIMPEEHRNVLLSPFTSKETMVNFLMMCMEYYKYDVTEKLKSIKVPTLFISAECDQVAPYMQSKWAHSKVGDSSFVCFPSGTHLLILERTSDVYDIIMQHMKYNNFSDEGKGGMNP</sequence>
<dbReference type="InterPro" id="IPR029058">
    <property type="entry name" value="AB_hydrolase_fold"/>
</dbReference>
<dbReference type="KEGG" id="acel:acsn021_17180"/>
<dbReference type="SUPFAM" id="SSF51735">
    <property type="entry name" value="NAD(P)-binding Rossmann-fold domains"/>
    <property type="match status" value="1"/>
</dbReference>
<dbReference type="RefSeq" id="WP_184091394.1">
    <property type="nucleotide sequence ID" value="NZ_AP023367.1"/>
</dbReference>
<dbReference type="InterPro" id="IPR036291">
    <property type="entry name" value="NAD(P)-bd_dom_sf"/>
</dbReference>
<evidence type="ECO:0000259" key="1">
    <source>
        <dbReference type="Pfam" id="PF12146"/>
    </source>
</evidence>
<dbReference type="InterPro" id="IPR050471">
    <property type="entry name" value="AB_hydrolase"/>
</dbReference>
<dbReference type="Gene3D" id="3.40.50.1820">
    <property type="entry name" value="alpha/beta hydrolase"/>
    <property type="match status" value="1"/>
</dbReference>
<proteinExistence type="predicted"/>
<organism evidence="2 3">
    <name type="scientific">Anaerocolumna cellulosilytica</name>
    <dbReference type="NCBI Taxonomy" id="433286"/>
    <lineage>
        <taxon>Bacteria</taxon>
        <taxon>Bacillati</taxon>
        <taxon>Bacillota</taxon>
        <taxon>Clostridia</taxon>
        <taxon>Lachnospirales</taxon>
        <taxon>Lachnospiraceae</taxon>
        <taxon>Anaerocolumna</taxon>
    </lineage>
</organism>
<reference evidence="2 3" key="1">
    <citation type="journal article" date="2016" name="Int. J. Syst. Evol. Microbiol.">
        <title>Descriptions of Anaerotaenia torta gen. nov., sp. nov. and Anaerocolumna cellulosilytica gen. nov., sp. nov. isolated from a methanogenic reactor of cattle waste.</title>
        <authorList>
            <person name="Uek A."/>
            <person name="Ohtaki Y."/>
            <person name="Kaku N."/>
            <person name="Ueki K."/>
        </authorList>
    </citation>
    <scope>NUCLEOTIDE SEQUENCE [LARGE SCALE GENOMIC DNA]</scope>
    <source>
        <strain evidence="2 3">SN021</strain>
    </source>
</reference>
<dbReference type="EMBL" id="AP023367">
    <property type="protein sequence ID" value="BCJ94149.1"/>
    <property type="molecule type" value="Genomic_DNA"/>
</dbReference>
<dbReference type="Pfam" id="PF12146">
    <property type="entry name" value="Hydrolase_4"/>
    <property type="match status" value="1"/>
</dbReference>
<name>A0A6S6QYK3_9FIRM</name>
<feature type="domain" description="Serine aminopeptidase S33" evidence="1">
    <location>
        <begin position="375"/>
        <end position="616"/>
    </location>
</feature>
<dbReference type="PANTHER" id="PTHR43433:SF5">
    <property type="entry name" value="AB HYDROLASE-1 DOMAIN-CONTAINING PROTEIN"/>
    <property type="match status" value="1"/>
</dbReference>
<evidence type="ECO:0000313" key="2">
    <source>
        <dbReference type="EMBL" id="BCJ94149.1"/>
    </source>
</evidence>
<dbReference type="SUPFAM" id="SSF53474">
    <property type="entry name" value="alpha/beta-Hydrolases"/>
    <property type="match status" value="1"/>
</dbReference>